<dbReference type="RefSeq" id="WP_074904980.1">
    <property type="nucleotide sequence ID" value="NZ_FONN01000023.1"/>
</dbReference>
<dbReference type="EMBL" id="FONN01000023">
    <property type="protein sequence ID" value="SFF28941.1"/>
    <property type="molecule type" value="Genomic_DNA"/>
</dbReference>
<name>A0A1I2HKK1_9BACL</name>
<organism evidence="1 2">
    <name type="scientific">Paenibacillus algorifonticola</name>
    <dbReference type="NCBI Taxonomy" id="684063"/>
    <lineage>
        <taxon>Bacteria</taxon>
        <taxon>Bacillati</taxon>
        <taxon>Bacillota</taxon>
        <taxon>Bacilli</taxon>
        <taxon>Bacillales</taxon>
        <taxon>Paenibacillaceae</taxon>
        <taxon>Paenibacillus</taxon>
    </lineage>
</organism>
<dbReference type="GO" id="GO:0032259">
    <property type="term" value="P:methylation"/>
    <property type="evidence" value="ECO:0007669"/>
    <property type="project" value="UniProtKB-KW"/>
</dbReference>
<dbReference type="AlphaFoldDB" id="A0A1I2HKK1"/>
<keyword evidence="1" id="KW-0489">Methyltransferase</keyword>
<proteinExistence type="predicted"/>
<keyword evidence="2" id="KW-1185">Reference proteome</keyword>
<evidence type="ECO:0000313" key="2">
    <source>
        <dbReference type="Proteomes" id="UP000183410"/>
    </source>
</evidence>
<protein>
    <submittedName>
        <fullName evidence="1">Lysine-N-methylase</fullName>
    </submittedName>
</protein>
<reference evidence="2" key="1">
    <citation type="submission" date="2016-10" db="EMBL/GenBank/DDBJ databases">
        <authorList>
            <person name="Varghese N."/>
            <person name="Submissions S."/>
        </authorList>
    </citation>
    <scope>NUCLEOTIDE SEQUENCE [LARGE SCALE GENOMIC DNA]</scope>
    <source>
        <strain evidence="2">CGMCC 1.10223</strain>
    </source>
</reference>
<sequence length="409" mass="47602">MTSPQNKAPKYMEQFACIGSACEDTCCAWWGISIDKHTYTKYQSIASTQLRRKLKQNLSVKPQGSVQDYAEMKLNPNTGDCAMLDQGMCSIQLELGESYLSQTCRTYPRVINQAGNALEMTAQLSCPEAARLVLLDQQAMEFVDVDLAQIGSVTYKHKAATTLDQNRREFYFPEIREMMMEIMKYREFSLSHRLILLGVFCDNVNLLMDEKKYKELPHFCVQFREEVSHNDELRSYDVYPLDTIFQLQYLNNYLMDILDDTIWNARYRECIQDYKQGMTRNGSSLEAIAGTYNYSYEHYFKPFMDQHAHVLENFILNHLYSRMLAEMHVNIPVFDSYQMLVADFAMIKLHLIGIAAHHQQLTAELTVKLIQSYTKNYEHAALFLKNILDDFKKQGYHTLGYMSLLIKND</sequence>
<evidence type="ECO:0000313" key="1">
    <source>
        <dbReference type="EMBL" id="SFF28941.1"/>
    </source>
</evidence>
<gene>
    <name evidence="1" type="ORF">SAMN04487969_12350</name>
</gene>
<dbReference type="Proteomes" id="UP000183410">
    <property type="component" value="Unassembled WGS sequence"/>
</dbReference>
<dbReference type="NCBIfam" id="NF038110">
    <property type="entry name" value="Lys_methyl_FliB"/>
    <property type="match status" value="1"/>
</dbReference>
<accession>A0A1I2HKK1</accession>
<keyword evidence="1" id="KW-0808">Transferase</keyword>
<dbReference type="GO" id="GO:0008168">
    <property type="term" value="F:methyltransferase activity"/>
    <property type="evidence" value="ECO:0007669"/>
    <property type="project" value="UniProtKB-KW"/>
</dbReference>